<dbReference type="CDD" id="cd00009">
    <property type="entry name" value="AAA"/>
    <property type="match status" value="1"/>
</dbReference>
<evidence type="ECO:0000313" key="6">
    <source>
        <dbReference type="Proteomes" id="UP000317155"/>
    </source>
</evidence>
<dbReference type="GO" id="GO:0005524">
    <property type="term" value="F:ATP binding"/>
    <property type="evidence" value="ECO:0007669"/>
    <property type="project" value="UniProtKB-KW"/>
</dbReference>
<protein>
    <submittedName>
        <fullName evidence="5">YifB family Mg chelatase-like AAA ATPase</fullName>
    </submittedName>
</protein>
<dbReference type="Gene3D" id="3.30.230.10">
    <property type="match status" value="1"/>
</dbReference>
<comment type="caution">
    <text evidence="5">The sequence shown here is derived from an EMBL/GenBank/DDBJ whole genome shotgun (WGS) entry which is preliminary data.</text>
</comment>
<dbReference type="AlphaFoldDB" id="A0A550J5L5"/>
<evidence type="ECO:0000313" key="5">
    <source>
        <dbReference type="EMBL" id="TRO78509.1"/>
    </source>
</evidence>
<dbReference type="InterPro" id="IPR004482">
    <property type="entry name" value="Mg_chelat-rel"/>
</dbReference>
<dbReference type="SMART" id="SM00382">
    <property type="entry name" value="AAA"/>
    <property type="match status" value="1"/>
</dbReference>
<dbReference type="NCBIfam" id="TIGR00368">
    <property type="entry name" value="YifB family Mg chelatase-like AAA ATPase"/>
    <property type="match status" value="1"/>
</dbReference>
<organism evidence="5 6">
    <name type="scientific">Trichloromonas acetexigens</name>
    <dbReference type="NCBI Taxonomy" id="38815"/>
    <lineage>
        <taxon>Bacteria</taxon>
        <taxon>Pseudomonadati</taxon>
        <taxon>Thermodesulfobacteriota</taxon>
        <taxon>Desulfuromonadia</taxon>
        <taxon>Desulfuromonadales</taxon>
        <taxon>Trichloromonadaceae</taxon>
        <taxon>Trichloromonas</taxon>
    </lineage>
</organism>
<keyword evidence="2" id="KW-0547">Nucleotide-binding</keyword>
<evidence type="ECO:0000256" key="1">
    <source>
        <dbReference type="ARBA" id="ARBA00006354"/>
    </source>
</evidence>
<dbReference type="PANTHER" id="PTHR32039">
    <property type="entry name" value="MAGNESIUM-CHELATASE SUBUNIT CHLI"/>
    <property type="match status" value="1"/>
</dbReference>
<evidence type="ECO:0000259" key="4">
    <source>
        <dbReference type="SMART" id="SM00382"/>
    </source>
</evidence>
<evidence type="ECO:0000256" key="3">
    <source>
        <dbReference type="ARBA" id="ARBA00022840"/>
    </source>
</evidence>
<dbReference type="InterPro" id="IPR003593">
    <property type="entry name" value="AAA+_ATPase"/>
</dbReference>
<dbReference type="InterPro" id="IPR027417">
    <property type="entry name" value="P-loop_NTPase"/>
</dbReference>
<dbReference type="SUPFAM" id="SSF52540">
    <property type="entry name" value="P-loop containing nucleoside triphosphate hydrolases"/>
    <property type="match status" value="1"/>
</dbReference>
<dbReference type="Pfam" id="PF13541">
    <property type="entry name" value="ChlI"/>
    <property type="match status" value="1"/>
</dbReference>
<dbReference type="InterPro" id="IPR025158">
    <property type="entry name" value="Mg_chelat-rel_C"/>
</dbReference>
<dbReference type="InterPro" id="IPR001208">
    <property type="entry name" value="MCM_dom"/>
</dbReference>
<dbReference type="InterPro" id="IPR000523">
    <property type="entry name" value="Mg_chelatse_chII-like_cat_dom"/>
</dbReference>
<dbReference type="InterPro" id="IPR045006">
    <property type="entry name" value="CHLI-like"/>
</dbReference>
<dbReference type="EMBL" id="VJVV01000017">
    <property type="protein sequence ID" value="TRO78509.1"/>
    <property type="molecule type" value="Genomic_DNA"/>
</dbReference>
<keyword evidence="3" id="KW-0067">ATP-binding</keyword>
<dbReference type="PRINTS" id="PR01657">
    <property type="entry name" value="MCMFAMILY"/>
</dbReference>
<dbReference type="Proteomes" id="UP000317155">
    <property type="component" value="Unassembled WGS sequence"/>
</dbReference>
<sequence length="509" mass="54681">MLAKVLSGALIGIDAYPVDVEVDIAQGLPQFATVGLPEGAVKESKDRVKSAIKNSGYEFPGRKITINLAPADIKKDGAAFDLPMAVGLLTATGALKPGRPGRYVLMGELSLDGRVKPVRGALPVALAAKDWDVAGLILPEENAREGAIVDALPVYGVHDLGEVIDFLAGAAELEPCQVDVAELFREGVCGAEDFAEVRGQEHVKRALEVAAAGGHNVLMIGPPGSGKTMLARRIPGILPAPDFAEALETTKIHSISGLLPRRDALVAARPFRAPHHTISDAGLIGGGAYPRPGEVSLAHNGVLFLDELPEFKKNVLEMLRQPLEDGQVCISRAATSLTYPANFMLVAAMNPCHCGFLGDSLRECTCTPPMLQRYRSRLSGPLLDRIDLHVEVPRVPHKDLADPVDGESSAAIRARVEAARQLQRERLETFGLHANSQMQARHIRKFCAVDEAGHKLLEMVTDRLGLSARSYSRILKVARTIADLAGSERIEQAHLAEAIQYRGLDRKSA</sequence>
<reference evidence="5 6" key="1">
    <citation type="submission" date="2019-07" db="EMBL/GenBank/DDBJ databases">
        <title>Insights of Desulfuromonas acetexigens electromicrobiology.</title>
        <authorList>
            <person name="Katuri K."/>
            <person name="Sapireddy V."/>
            <person name="Shaw D.R."/>
            <person name="Saikaly P."/>
        </authorList>
    </citation>
    <scope>NUCLEOTIDE SEQUENCE [LARGE SCALE GENOMIC DNA]</scope>
    <source>
        <strain evidence="5 6">2873</strain>
    </source>
</reference>
<comment type="similarity">
    <text evidence="1">Belongs to the Mg-chelatase subunits D/I family. ComM subfamily.</text>
</comment>
<dbReference type="GO" id="GO:0003677">
    <property type="term" value="F:DNA binding"/>
    <property type="evidence" value="ECO:0007669"/>
    <property type="project" value="InterPro"/>
</dbReference>
<dbReference type="InterPro" id="IPR020568">
    <property type="entry name" value="Ribosomal_Su5_D2-typ_SF"/>
</dbReference>
<dbReference type="InterPro" id="IPR014721">
    <property type="entry name" value="Ribsml_uS5_D2-typ_fold_subgr"/>
</dbReference>
<dbReference type="Pfam" id="PF13335">
    <property type="entry name" value="Mg_chelatase_C"/>
    <property type="match status" value="1"/>
</dbReference>
<name>A0A550J5L5_9BACT</name>
<keyword evidence="6" id="KW-1185">Reference proteome</keyword>
<feature type="domain" description="AAA+ ATPase" evidence="4">
    <location>
        <begin position="213"/>
        <end position="396"/>
    </location>
</feature>
<dbReference type="PANTHER" id="PTHR32039:SF7">
    <property type="entry name" value="COMPETENCE PROTEIN COMM"/>
    <property type="match status" value="1"/>
</dbReference>
<dbReference type="Pfam" id="PF01078">
    <property type="entry name" value="Mg_chelatase"/>
    <property type="match status" value="1"/>
</dbReference>
<dbReference type="SUPFAM" id="SSF54211">
    <property type="entry name" value="Ribosomal protein S5 domain 2-like"/>
    <property type="match status" value="1"/>
</dbReference>
<dbReference type="OrthoDB" id="9813147at2"/>
<accession>A0A550J5L5</accession>
<dbReference type="Gene3D" id="3.40.50.300">
    <property type="entry name" value="P-loop containing nucleotide triphosphate hydrolases"/>
    <property type="match status" value="1"/>
</dbReference>
<evidence type="ECO:0000256" key="2">
    <source>
        <dbReference type="ARBA" id="ARBA00022741"/>
    </source>
</evidence>
<proteinExistence type="inferred from homology"/>
<dbReference type="RefSeq" id="WP_092055050.1">
    <property type="nucleotide sequence ID" value="NZ_FOJJ01000009.1"/>
</dbReference>
<gene>
    <name evidence="5" type="ORF">FL622_16185</name>
</gene>